<evidence type="ECO:0000313" key="6">
    <source>
        <dbReference type="Proteomes" id="UP000664859"/>
    </source>
</evidence>
<dbReference type="AlphaFoldDB" id="A0A836CAY0"/>
<dbReference type="InterPro" id="IPR000408">
    <property type="entry name" value="Reg_chr_condens"/>
</dbReference>
<name>A0A836CAY0_9STRA</name>
<dbReference type="SUPFAM" id="SSF50985">
    <property type="entry name" value="RCC1/BLIP-II"/>
    <property type="match status" value="1"/>
</dbReference>
<feature type="signal peptide" evidence="3">
    <location>
        <begin position="1"/>
        <end position="20"/>
    </location>
</feature>
<feature type="repeat" description="RCC1" evidence="2">
    <location>
        <begin position="309"/>
        <end position="368"/>
    </location>
</feature>
<proteinExistence type="predicted"/>
<evidence type="ECO:0000256" key="1">
    <source>
        <dbReference type="ARBA" id="ARBA00022737"/>
    </source>
</evidence>
<gene>
    <name evidence="5" type="ORF">JKP88DRAFT_270328</name>
</gene>
<dbReference type="Pfam" id="PF25390">
    <property type="entry name" value="WD40_RLD"/>
    <property type="match status" value="1"/>
</dbReference>
<dbReference type="PROSITE" id="PS00626">
    <property type="entry name" value="RCC1_2"/>
    <property type="match status" value="4"/>
</dbReference>
<dbReference type="PANTHER" id="PTHR22870">
    <property type="entry name" value="REGULATOR OF CHROMOSOME CONDENSATION"/>
    <property type="match status" value="1"/>
</dbReference>
<keyword evidence="6" id="KW-1185">Reference proteome</keyword>
<accession>A0A836CAY0</accession>
<feature type="chain" id="PRO_5032301822" evidence="3">
    <location>
        <begin position="21"/>
        <end position="380"/>
    </location>
</feature>
<feature type="domain" description="RCC1-like" evidence="4">
    <location>
        <begin position="37"/>
        <end position="366"/>
    </location>
</feature>
<feature type="repeat" description="RCC1" evidence="2">
    <location>
        <begin position="79"/>
        <end position="138"/>
    </location>
</feature>
<dbReference type="PROSITE" id="PS50012">
    <property type="entry name" value="RCC1_3"/>
    <property type="match status" value="6"/>
</dbReference>
<feature type="repeat" description="RCC1" evidence="2">
    <location>
        <begin position="250"/>
        <end position="308"/>
    </location>
</feature>
<dbReference type="InterPro" id="IPR051210">
    <property type="entry name" value="Ub_ligase/GEF_domain"/>
</dbReference>
<evidence type="ECO:0000256" key="3">
    <source>
        <dbReference type="SAM" id="SignalP"/>
    </source>
</evidence>
<dbReference type="InterPro" id="IPR058923">
    <property type="entry name" value="RCC1-like_dom"/>
</dbReference>
<feature type="repeat" description="RCC1" evidence="2">
    <location>
        <begin position="176"/>
        <end position="249"/>
    </location>
</feature>
<dbReference type="Proteomes" id="UP000664859">
    <property type="component" value="Unassembled WGS sequence"/>
</dbReference>
<dbReference type="EMBL" id="JAFCMP010000446">
    <property type="protein sequence ID" value="KAG5179650.1"/>
    <property type="molecule type" value="Genomic_DNA"/>
</dbReference>
<feature type="repeat" description="RCC1" evidence="2">
    <location>
        <begin position="27"/>
        <end position="78"/>
    </location>
</feature>
<dbReference type="InterPro" id="IPR009091">
    <property type="entry name" value="RCC1/BLIP-II"/>
</dbReference>
<evidence type="ECO:0000256" key="2">
    <source>
        <dbReference type="PROSITE-ProRule" id="PRU00235"/>
    </source>
</evidence>
<keyword evidence="1" id="KW-0677">Repeat</keyword>
<keyword evidence="3" id="KW-0732">Signal</keyword>
<evidence type="ECO:0000313" key="5">
    <source>
        <dbReference type="EMBL" id="KAG5179650.1"/>
    </source>
</evidence>
<dbReference type="OrthoDB" id="10256179at2759"/>
<feature type="repeat" description="RCC1" evidence="2">
    <location>
        <begin position="139"/>
        <end position="175"/>
    </location>
</feature>
<dbReference type="Gene3D" id="2.130.10.30">
    <property type="entry name" value="Regulator of chromosome condensation 1/beta-lactamase-inhibitor protein II"/>
    <property type="match status" value="2"/>
</dbReference>
<sequence>MLTLSAGFGLLCRIWILAAGRHMPRRMRLSQRVLAACGQLGHGDLSSQPRPKQIEALRDRKVVAISAGGMHSAAVVDGGELYTWGNSSYGQLGRGALVMAAGIIAEPARVTVGPPVGPPLLVKAVSCGGMHTAAITPEGGVYCWGRADSGQLALSGKRAVDVACGGFHTVVVMEAGEVYTWGKEDHGQLGCSKQGLLTGGLSVPHLVTLGRPRLQSEGGASEGSAVTISSEKACMVACGGWHTIVMSRDGVPWACGRGEYGRLGMGNEASKSTPEALPLWQRQPGQPAPARVTHLGLGGSHTLLLTEDNTVYSFGRAEEGRLGLSAADTKLAAMVPAPVTALDDWKSTGYRVTQLSAGGNHSAALLALADDTTSILPPAT</sequence>
<protein>
    <submittedName>
        <fullName evidence="5">Regulator of chromosome condensation 1/beta-lactamase-inhibitor protein II</fullName>
    </submittedName>
</protein>
<dbReference type="PANTHER" id="PTHR22870:SF408">
    <property type="entry name" value="OS09G0560450 PROTEIN"/>
    <property type="match status" value="1"/>
</dbReference>
<evidence type="ECO:0000259" key="4">
    <source>
        <dbReference type="Pfam" id="PF25390"/>
    </source>
</evidence>
<comment type="caution">
    <text evidence="5">The sequence shown here is derived from an EMBL/GenBank/DDBJ whole genome shotgun (WGS) entry which is preliminary data.</text>
</comment>
<reference evidence="5" key="1">
    <citation type="submission" date="2021-02" db="EMBL/GenBank/DDBJ databases">
        <title>First Annotated Genome of the Yellow-green Alga Tribonema minus.</title>
        <authorList>
            <person name="Mahan K.M."/>
        </authorList>
    </citation>
    <scope>NUCLEOTIDE SEQUENCE</scope>
    <source>
        <strain evidence="5">UTEX B ZZ1240</strain>
    </source>
</reference>
<dbReference type="PRINTS" id="PR00633">
    <property type="entry name" value="RCCNDNSATION"/>
</dbReference>
<organism evidence="5 6">
    <name type="scientific">Tribonema minus</name>
    <dbReference type="NCBI Taxonomy" id="303371"/>
    <lineage>
        <taxon>Eukaryota</taxon>
        <taxon>Sar</taxon>
        <taxon>Stramenopiles</taxon>
        <taxon>Ochrophyta</taxon>
        <taxon>PX clade</taxon>
        <taxon>Xanthophyceae</taxon>
        <taxon>Tribonematales</taxon>
        <taxon>Tribonemataceae</taxon>
        <taxon>Tribonema</taxon>
    </lineage>
</organism>